<evidence type="ECO:0000256" key="3">
    <source>
        <dbReference type="ARBA" id="ARBA00022449"/>
    </source>
</evidence>
<evidence type="ECO:0000256" key="8">
    <source>
        <dbReference type="ARBA" id="ARBA00023136"/>
    </source>
</evidence>
<feature type="transmembrane region" description="Helical" evidence="10">
    <location>
        <begin position="387"/>
        <end position="409"/>
    </location>
</feature>
<keyword evidence="5 10" id="KW-0812">Transmembrane</keyword>
<dbReference type="EMBL" id="QHKM01000001">
    <property type="protein sequence ID" value="RAK69882.1"/>
    <property type="molecule type" value="Genomic_DNA"/>
</dbReference>
<evidence type="ECO:0000256" key="9">
    <source>
        <dbReference type="ARBA" id="ARBA00031636"/>
    </source>
</evidence>
<feature type="transmembrane region" description="Helical" evidence="10">
    <location>
        <begin position="161"/>
        <end position="180"/>
    </location>
</feature>
<protein>
    <recommendedName>
        <fullName evidence="9">Multidrug-efflux transporter</fullName>
    </recommendedName>
</protein>
<evidence type="ECO:0000256" key="7">
    <source>
        <dbReference type="ARBA" id="ARBA00023065"/>
    </source>
</evidence>
<keyword evidence="7" id="KW-0406">Ion transport</keyword>
<dbReference type="GO" id="GO:0006811">
    <property type="term" value="P:monoatomic ion transport"/>
    <property type="evidence" value="ECO:0007669"/>
    <property type="project" value="UniProtKB-KW"/>
</dbReference>
<dbReference type="GO" id="GO:0005886">
    <property type="term" value="C:plasma membrane"/>
    <property type="evidence" value="ECO:0007669"/>
    <property type="project" value="UniProtKB-SubCell"/>
</dbReference>
<dbReference type="Pfam" id="PF01554">
    <property type="entry name" value="MatE"/>
    <property type="match status" value="2"/>
</dbReference>
<comment type="caution">
    <text evidence="11">The sequence shown here is derived from an EMBL/GenBank/DDBJ whole genome shotgun (WGS) entry which is preliminary data.</text>
</comment>
<dbReference type="GO" id="GO:0042910">
    <property type="term" value="F:xenobiotic transmembrane transporter activity"/>
    <property type="evidence" value="ECO:0007669"/>
    <property type="project" value="InterPro"/>
</dbReference>
<accession>A0A328BRL0</accession>
<keyword evidence="3" id="KW-0050">Antiport</keyword>
<keyword evidence="4" id="KW-1003">Cell membrane</keyword>
<dbReference type="PIRSF" id="PIRSF006603">
    <property type="entry name" value="DinF"/>
    <property type="match status" value="1"/>
</dbReference>
<keyword evidence="2" id="KW-0813">Transport</keyword>
<dbReference type="PANTHER" id="PTHR43298:SF2">
    <property type="entry name" value="FMN_FAD EXPORTER YEEO-RELATED"/>
    <property type="match status" value="1"/>
</dbReference>
<evidence type="ECO:0000313" key="11">
    <source>
        <dbReference type="EMBL" id="RAK69882.1"/>
    </source>
</evidence>
<dbReference type="AlphaFoldDB" id="A0A328BRL0"/>
<feature type="transmembrane region" description="Helical" evidence="10">
    <location>
        <begin position="421"/>
        <end position="440"/>
    </location>
</feature>
<dbReference type="InterPro" id="IPR048279">
    <property type="entry name" value="MdtK-like"/>
</dbReference>
<dbReference type="InterPro" id="IPR050222">
    <property type="entry name" value="MATE_MdtK"/>
</dbReference>
<feature type="transmembrane region" description="Helical" evidence="10">
    <location>
        <begin position="44"/>
        <end position="73"/>
    </location>
</feature>
<dbReference type="OrthoDB" id="9780160at2"/>
<evidence type="ECO:0000256" key="4">
    <source>
        <dbReference type="ARBA" id="ARBA00022475"/>
    </source>
</evidence>
<keyword evidence="12" id="KW-1185">Reference proteome</keyword>
<dbReference type="RefSeq" id="WP_111476618.1">
    <property type="nucleotide sequence ID" value="NZ_QHKM01000001.1"/>
</dbReference>
<keyword evidence="6 10" id="KW-1133">Transmembrane helix</keyword>
<dbReference type="Proteomes" id="UP000248553">
    <property type="component" value="Unassembled WGS sequence"/>
</dbReference>
<dbReference type="PANTHER" id="PTHR43298">
    <property type="entry name" value="MULTIDRUG RESISTANCE PROTEIN NORM-RELATED"/>
    <property type="match status" value="1"/>
</dbReference>
<feature type="transmembrane region" description="Helical" evidence="10">
    <location>
        <begin position="310"/>
        <end position="333"/>
    </location>
</feature>
<sequence length="453" mass="48378">MSRRRRPASYRAILDIAAPIMLGSLAQSAIYLTDSVFVGRLGQVPLAAVGLGGLLFYLLTTVGAGLAVALQILTARRIGQGRRRAVGRLFDNTLYLSLGLAVGLAGLGFVLAPWLAARLVADAAVSGQMQLYLRAVVWALPASFLWHCLAGFFTGIARTRVISLSTLLMTLANVVLNYGWVLGGLGLPRLGIAGSAWASVVSEAAGAAVLLLALRRPGLRHRYALLRHAPMRLPLRRLLLIGAPIVGKQLVETAGWFGFFVLVGELGSQALAVSNIVRSVYTVVSLPSLALASAIYTLTSRYLGQRRPDLLAPVIARTIVLSLLATLPLALLISLLPVRVGGLFTSEPALNAALVPLAPVLTLILTLFAASNILYNSIIGLGGAGRAFQIEVVAIGAYLLAAYAAVHWLRLPLAAVWATELVYWLVLGGLASSFLLLRRWRRLRAEKRRESVI</sequence>
<gene>
    <name evidence="11" type="ORF">DLM85_03225</name>
</gene>
<dbReference type="NCBIfam" id="TIGR00797">
    <property type="entry name" value="matE"/>
    <property type="match status" value="1"/>
</dbReference>
<organism evidence="11 12">
    <name type="scientific">Hymenobacter edaphi</name>
    <dbReference type="NCBI Taxonomy" id="2211146"/>
    <lineage>
        <taxon>Bacteria</taxon>
        <taxon>Pseudomonadati</taxon>
        <taxon>Bacteroidota</taxon>
        <taxon>Cytophagia</taxon>
        <taxon>Cytophagales</taxon>
        <taxon>Hymenobacteraceae</taxon>
        <taxon>Hymenobacter</taxon>
    </lineage>
</organism>
<evidence type="ECO:0000256" key="5">
    <source>
        <dbReference type="ARBA" id="ARBA00022692"/>
    </source>
</evidence>
<evidence type="ECO:0000256" key="1">
    <source>
        <dbReference type="ARBA" id="ARBA00004651"/>
    </source>
</evidence>
<feature type="transmembrane region" description="Helical" evidence="10">
    <location>
        <begin position="192"/>
        <end position="214"/>
    </location>
</feature>
<dbReference type="InterPro" id="IPR002528">
    <property type="entry name" value="MATE_fam"/>
</dbReference>
<feature type="transmembrane region" description="Helical" evidence="10">
    <location>
        <begin position="12"/>
        <end position="32"/>
    </location>
</feature>
<dbReference type="GO" id="GO:0015297">
    <property type="term" value="F:antiporter activity"/>
    <property type="evidence" value="ECO:0007669"/>
    <property type="project" value="UniProtKB-KW"/>
</dbReference>
<reference evidence="12" key="1">
    <citation type="submission" date="2018-05" db="EMBL/GenBank/DDBJ databases">
        <authorList>
            <person name="Nie L."/>
        </authorList>
    </citation>
    <scope>NUCLEOTIDE SEQUENCE [LARGE SCALE GENOMIC DNA]</scope>
    <source>
        <strain evidence="12">NL</strain>
    </source>
</reference>
<feature type="transmembrane region" description="Helical" evidence="10">
    <location>
        <begin position="94"/>
        <end position="115"/>
    </location>
</feature>
<name>A0A328BRL0_9BACT</name>
<comment type="subcellular location">
    <subcellularLocation>
        <location evidence="1">Cell membrane</location>
        <topology evidence="1">Multi-pass membrane protein</topology>
    </subcellularLocation>
</comment>
<evidence type="ECO:0000256" key="6">
    <source>
        <dbReference type="ARBA" id="ARBA00022989"/>
    </source>
</evidence>
<feature type="transmembrane region" description="Helical" evidence="10">
    <location>
        <begin position="279"/>
        <end position="298"/>
    </location>
</feature>
<proteinExistence type="predicted"/>
<evidence type="ECO:0000256" key="10">
    <source>
        <dbReference type="SAM" id="Phobius"/>
    </source>
</evidence>
<feature type="transmembrane region" description="Helical" evidence="10">
    <location>
        <begin position="235"/>
        <end position="259"/>
    </location>
</feature>
<evidence type="ECO:0000256" key="2">
    <source>
        <dbReference type="ARBA" id="ARBA00022448"/>
    </source>
</evidence>
<feature type="transmembrane region" description="Helical" evidence="10">
    <location>
        <begin position="353"/>
        <end position="375"/>
    </location>
</feature>
<keyword evidence="8 10" id="KW-0472">Membrane</keyword>
<evidence type="ECO:0000313" key="12">
    <source>
        <dbReference type="Proteomes" id="UP000248553"/>
    </source>
</evidence>
<feature type="transmembrane region" description="Helical" evidence="10">
    <location>
        <begin position="135"/>
        <end position="154"/>
    </location>
</feature>